<organism evidence="3 4">
    <name type="scientific">Hufsiella ginkgonis</name>
    <dbReference type="NCBI Taxonomy" id="2695274"/>
    <lineage>
        <taxon>Bacteria</taxon>
        <taxon>Pseudomonadati</taxon>
        <taxon>Bacteroidota</taxon>
        <taxon>Sphingobacteriia</taxon>
        <taxon>Sphingobacteriales</taxon>
        <taxon>Sphingobacteriaceae</taxon>
        <taxon>Hufsiella</taxon>
    </lineage>
</organism>
<dbReference type="Proteomes" id="UP000451233">
    <property type="component" value="Unassembled WGS sequence"/>
</dbReference>
<keyword evidence="4" id="KW-1185">Reference proteome</keyword>
<evidence type="ECO:0000259" key="2">
    <source>
        <dbReference type="PROSITE" id="PS50110"/>
    </source>
</evidence>
<dbReference type="PANTHER" id="PTHR44520:SF2">
    <property type="entry name" value="RESPONSE REGULATOR RCP1"/>
    <property type="match status" value="1"/>
</dbReference>
<dbReference type="PROSITE" id="PS50110">
    <property type="entry name" value="RESPONSE_REGULATORY"/>
    <property type="match status" value="1"/>
</dbReference>
<evidence type="ECO:0000256" key="1">
    <source>
        <dbReference type="PROSITE-ProRule" id="PRU00169"/>
    </source>
</evidence>
<proteinExistence type="predicted"/>
<feature type="domain" description="Response regulatory" evidence="2">
    <location>
        <begin position="7"/>
        <end position="133"/>
    </location>
</feature>
<dbReference type="SMART" id="SM00448">
    <property type="entry name" value="REC"/>
    <property type="match status" value="1"/>
</dbReference>
<dbReference type="AlphaFoldDB" id="A0A7K1Y0C9"/>
<reference evidence="3 4" key="1">
    <citation type="submission" date="2019-11" db="EMBL/GenBank/DDBJ databases">
        <title>Pedobacter sp. HMF7056 Genome sequencing and assembly.</title>
        <authorList>
            <person name="Kang H."/>
            <person name="Kim H."/>
            <person name="Joh K."/>
        </authorList>
    </citation>
    <scope>NUCLEOTIDE SEQUENCE [LARGE SCALE GENOMIC DNA]</scope>
    <source>
        <strain evidence="3 4">HMF7056</strain>
    </source>
</reference>
<sequence length="133" mass="15350">MNKRIDIACVIDDDEIYTYVVKKMIAVSGIATKTLYFTNGKMALDFFQEYIHQGEQLPDLILLDINMPVMDGWQFMHEFVKFSPLIKKRITIYIVSSSVDEDDHKRAESIELVSGYVVKPITMEVLKTLIKPD</sequence>
<comment type="caution">
    <text evidence="3">The sequence shown here is derived from an EMBL/GenBank/DDBJ whole genome shotgun (WGS) entry which is preliminary data.</text>
</comment>
<dbReference type="SUPFAM" id="SSF52172">
    <property type="entry name" value="CheY-like"/>
    <property type="match status" value="1"/>
</dbReference>
<dbReference type="InterPro" id="IPR052893">
    <property type="entry name" value="TCS_response_regulator"/>
</dbReference>
<dbReference type="InterPro" id="IPR011006">
    <property type="entry name" value="CheY-like_superfamily"/>
</dbReference>
<dbReference type="PANTHER" id="PTHR44520">
    <property type="entry name" value="RESPONSE REGULATOR RCP1-RELATED"/>
    <property type="match status" value="1"/>
</dbReference>
<dbReference type="Pfam" id="PF00072">
    <property type="entry name" value="Response_reg"/>
    <property type="match status" value="1"/>
</dbReference>
<protein>
    <submittedName>
        <fullName evidence="3">Response regulator</fullName>
    </submittedName>
</protein>
<dbReference type="RefSeq" id="WP_160907631.1">
    <property type="nucleotide sequence ID" value="NZ_WVHS01000003.1"/>
</dbReference>
<evidence type="ECO:0000313" key="3">
    <source>
        <dbReference type="EMBL" id="MXV16652.1"/>
    </source>
</evidence>
<keyword evidence="1" id="KW-0597">Phosphoprotein</keyword>
<feature type="modified residue" description="4-aspartylphosphate" evidence="1">
    <location>
        <position position="64"/>
    </location>
</feature>
<accession>A0A7K1Y0C9</accession>
<gene>
    <name evidence="3" type="ORF">GS398_15220</name>
</gene>
<evidence type="ECO:0000313" key="4">
    <source>
        <dbReference type="Proteomes" id="UP000451233"/>
    </source>
</evidence>
<dbReference type="Gene3D" id="3.40.50.2300">
    <property type="match status" value="1"/>
</dbReference>
<dbReference type="InterPro" id="IPR001789">
    <property type="entry name" value="Sig_transdc_resp-reg_receiver"/>
</dbReference>
<dbReference type="EMBL" id="WVHS01000003">
    <property type="protein sequence ID" value="MXV16652.1"/>
    <property type="molecule type" value="Genomic_DNA"/>
</dbReference>
<name>A0A7K1Y0C9_9SPHI</name>
<dbReference type="GO" id="GO:0000160">
    <property type="term" value="P:phosphorelay signal transduction system"/>
    <property type="evidence" value="ECO:0007669"/>
    <property type="project" value="InterPro"/>
</dbReference>